<gene>
    <name evidence="2" type="ORF">PECAL_5P26650</name>
</gene>
<reference evidence="2" key="1">
    <citation type="submission" date="2021-11" db="EMBL/GenBank/DDBJ databases">
        <authorList>
            <consortium name="Genoscope - CEA"/>
            <person name="William W."/>
        </authorList>
    </citation>
    <scope>NUCLEOTIDE SEQUENCE</scope>
</reference>
<accession>A0A8J2SR09</accession>
<evidence type="ECO:0000313" key="2">
    <source>
        <dbReference type="EMBL" id="CAH0378146.1"/>
    </source>
</evidence>
<evidence type="ECO:0000256" key="1">
    <source>
        <dbReference type="SAM" id="SignalP"/>
    </source>
</evidence>
<sequence length="234" mass="25800">MMQFWRLTLLGCGATAFVAPYARTTSTRPGATFFDVLAEECVLIDPADGTCCRNECASCSYHDDGEYAYEERTGGRWLPTQAETSVPPRLQTAKWVDVVFGEATNVTRDGFEAALDELPAEEIDVAWRTLTSAPKLLRRNEVQSKLRAIAPNGVVDEAAWAAAAAETRAAPVLDVVDYESMETAELKAICKDRGIRPLPVRRLVIEDLRFYDAHGVAGVRHPATKQLSLPKKKK</sequence>
<dbReference type="EMBL" id="CAKKNE010000005">
    <property type="protein sequence ID" value="CAH0378146.1"/>
    <property type="molecule type" value="Genomic_DNA"/>
</dbReference>
<evidence type="ECO:0000313" key="3">
    <source>
        <dbReference type="Proteomes" id="UP000789595"/>
    </source>
</evidence>
<feature type="signal peptide" evidence="1">
    <location>
        <begin position="1"/>
        <end position="24"/>
    </location>
</feature>
<dbReference type="Proteomes" id="UP000789595">
    <property type="component" value="Unassembled WGS sequence"/>
</dbReference>
<dbReference type="OrthoDB" id="10629714at2759"/>
<dbReference type="AlphaFoldDB" id="A0A8J2SR09"/>
<organism evidence="2 3">
    <name type="scientific">Pelagomonas calceolata</name>
    <dbReference type="NCBI Taxonomy" id="35677"/>
    <lineage>
        <taxon>Eukaryota</taxon>
        <taxon>Sar</taxon>
        <taxon>Stramenopiles</taxon>
        <taxon>Ochrophyta</taxon>
        <taxon>Pelagophyceae</taxon>
        <taxon>Pelagomonadales</taxon>
        <taxon>Pelagomonadaceae</taxon>
        <taxon>Pelagomonas</taxon>
    </lineage>
</organism>
<keyword evidence="3" id="KW-1185">Reference proteome</keyword>
<comment type="caution">
    <text evidence="2">The sequence shown here is derived from an EMBL/GenBank/DDBJ whole genome shotgun (WGS) entry which is preliminary data.</text>
</comment>
<name>A0A8J2SR09_9STRA</name>
<keyword evidence="1" id="KW-0732">Signal</keyword>
<protein>
    <submittedName>
        <fullName evidence="2">Uncharacterized protein</fullName>
    </submittedName>
</protein>
<proteinExistence type="predicted"/>
<feature type="chain" id="PRO_5035318792" evidence="1">
    <location>
        <begin position="25"/>
        <end position="234"/>
    </location>
</feature>